<evidence type="ECO:0000313" key="1">
    <source>
        <dbReference type="EMBL" id="GGR35491.1"/>
    </source>
</evidence>
<comment type="caution">
    <text evidence="1">The sequence shown here is derived from an EMBL/GenBank/DDBJ whole genome shotgun (WGS) entry which is preliminary data.</text>
</comment>
<reference evidence="1" key="1">
    <citation type="journal article" date="2014" name="Int. J. Syst. Evol. Microbiol.">
        <title>Complete genome sequence of Corynebacterium casei LMG S-19264T (=DSM 44701T), isolated from a smear-ripened cheese.</title>
        <authorList>
            <consortium name="US DOE Joint Genome Institute (JGI-PGF)"/>
            <person name="Walter F."/>
            <person name="Albersmeier A."/>
            <person name="Kalinowski J."/>
            <person name="Ruckert C."/>
        </authorList>
    </citation>
    <scope>NUCLEOTIDE SEQUENCE</scope>
    <source>
        <strain evidence="1">JCM 31311</strain>
    </source>
</reference>
<sequence length="85" mass="9608">MRALVARIQLHLRRPHEQDTLSYSGLRAVPDKQRVTFEGKALNLTDMECRILALMLRERGGSTMMGLSAAMSWMCTLALNTVRSM</sequence>
<dbReference type="GO" id="GO:0006355">
    <property type="term" value="P:regulation of DNA-templated transcription"/>
    <property type="evidence" value="ECO:0007669"/>
    <property type="project" value="InterPro"/>
</dbReference>
<organism evidence="1 2">
    <name type="scientific">Deinococcus ruber</name>
    <dbReference type="NCBI Taxonomy" id="1848197"/>
    <lineage>
        <taxon>Bacteria</taxon>
        <taxon>Thermotogati</taxon>
        <taxon>Deinococcota</taxon>
        <taxon>Deinococci</taxon>
        <taxon>Deinococcales</taxon>
        <taxon>Deinococcaceae</taxon>
        <taxon>Deinococcus</taxon>
    </lineage>
</organism>
<protein>
    <submittedName>
        <fullName evidence="1">Uncharacterized protein</fullName>
    </submittedName>
</protein>
<accession>A0A918KVD9</accession>
<reference evidence="1" key="2">
    <citation type="submission" date="2020-09" db="EMBL/GenBank/DDBJ databases">
        <authorList>
            <person name="Sun Q."/>
            <person name="Ohkuma M."/>
        </authorList>
    </citation>
    <scope>NUCLEOTIDE SEQUENCE</scope>
    <source>
        <strain evidence="1">JCM 31311</strain>
    </source>
</reference>
<keyword evidence="2" id="KW-1185">Reference proteome</keyword>
<dbReference type="Proteomes" id="UP000603865">
    <property type="component" value="Unassembled WGS sequence"/>
</dbReference>
<dbReference type="GO" id="GO:0003677">
    <property type="term" value="F:DNA binding"/>
    <property type="evidence" value="ECO:0007669"/>
    <property type="project" value="InterPro"/>
</dbReference>
<proteinExistence type="predicted"/>
<gene>
    <name evidence="1" type="ORF">GCM10008957_51790</name>
</gene>
<name>A0A918KVD9_9DEIO</name>
<dbReference type="EMBL" id="BMQL01000068">
    <property type="protein sequence ID" value="GGR35491.1"/>
    <property type="molecule type" value="Genomic_DNA"/>
</dbReference>
<evidence type="ECO:0000313" key="2">
    <source>
        <dbReference type="Proteomes" id="UP000603865"/>
    </source>
</evidence>
<dbReference type="Gene3D" id="1.10.10.10">
    <property type="entry name" value="Winged helix-like DNA-binding domain superfamily/Winged helix DNA-binding domain"/>
    <property type="match status" value="1"/>
</dbReference>
<dbReference type="AlphaFoldDB" id="A0A918KVD9"/>
<dbReference type="InterPro" id="IPR016032">
    <property type="entry name" value="Sig_transdc_resp-reg_C-effctor"/>
</dbReference>
<dbReference type="SUPFAM" id="SSF46894">
    <property type="entry name" value="C-terminal effector domain of the bipartite response regulators"/>
    <property type="match status" value="1"/>
</dbReference>
<dbReference type="InterPro" id="IPR036388">
    <property type="entry name" value="WH-like_DNA-bd_sf"/>
</dbReference>